<reference evidence="1 2" key="1">
    <citation type="submission" date="2020-12" db="EMBL/GenBank/DDBJ databases">
        <title>Sphingomonas sp.</title>
        <authorList>
            <person name="Kim M.K."/>
        </authorList>
    </citation>
    <scope>NUCLEOTIDE SEQUENCE [LARGE SCALE GENOMIC DNA]</scope>
    <source>
        <strain evidence="1 2">BT552</strain>
    </source>
</reference>
<sequence>MKRARQVRSGVLVRGRYQGEGIGLVDDKGRVAIPSSLRTTLAANAPKADGKTGGTVIVGPHQKSKCLVAYDQGYLDILAEQLDRREAEHTGPGGEFDYNIKRRAAAGEAVPFDGSGRFIMPAFPRFYASIGEHAFFYGVLDYIEIWDPATLIAEPDIADNVKAAARFHMMQKGLTL</sequence>
<dbReference type="InterPro" id="IPR038619">
    <property type="entry name" value="MraZ_sf"/>
</dbReference>
<dbReference type="InterPro" id="IPR035644">
    <property type="entry name" value="MraZ_C"/>
</dbReference>
<evidence type="ECO:0000313" key="2">
    <source>
        <dbReference type="Proteomes" id="UP000763641"/>
    </source>
</evidence>
<dbReference type="PANTHER" id="PTHR34701">
    <property type="entry name" value="TRANSCRIPTIONAL REGULATOR MRAZ"/>
    <property type="match status" value="1"/>
</dbReference>
<dbReference type="PANTHER" id="PTHR34701:SF1">
    <property type="entry name" value="TRANSCRIPTIONAL REGULATOR MRAZ"/>
    <property type="match status" value="1"/>
</dbReference>
<dbReference type="InterPro" id="IPR037914">
    <property type="entry name" value="SpoVT-AbrB_sf"/>
</dbReference>
<evidence type="ECO:0008006" key="3">
    <source>
        <dbReference type="Google" id="ProtNLM"/>
    </source>
</evidence>
<organism evidence="1 2">
    <name type="scientific">Sphingomonas longa</name>
    <dbReference type="NCBI Taxonomy" id="2778730"/>
    <lineage>
        <taxon>Bacteria</taxon>
        <taxon>Pseudomonadati</taxon>
        <taxon>Pseudomonadota</taxon>
        <taxon>Alphaproteobacteria</taxon>
        <taxon>Sphingomonadales</taxon>
        <taxon>Sphingomonadaceae</taxon>
        <taxon>Sphingomonas</taxon>
    </lineage>
</organism>
<dbReference type="InterPro" id="IPR035642">
    <property type="entry name" value="MraZ_N"/>
</dbReference>
<evidence type="ECO:0000313" key="1">
    <source>
        <dbReference type="EMBL" id="MBM6575601.1"/>
    </source>
</evidence>
<keyword evidence="2" id="KW-1185">Reference proteome</keyword>
<dbReference type="Gene3D" id="3.40.1550.20">
    <property type="entry name" value="Transcriptional regulator MraZ domain"/>
    <property type="match status" value="1"/>
</dbReference>
<dbReference type="EMBL" id="JAFEMC010000001">
    <property type="protein sequence ID" value="MBM6575601.1"/>
    <property type="molecule type" value="Genomic_DNA"/>
</dbReference>
<accession>A0ABS2D3V5</accession>
<dbReference type="CDD" id="cd16321">
    <property type="entry name" value="MraZ_C"/>
    <property type="match status" value="1"/>
</dbReference>
<dbReference type="Proteomes" id="UP000763641">
    <property type="component" value="Unassembled WGS sequence"/>
</dbReference>
<proteinExistence type="predicted"/>
<protein>
    <recommendedName>
        <fullName evidence="3">Division/cell wall cluster transcriptional repressor MraZ</fullName>
    </recommendedName>
</protein>
<comment type="caution">
    <text evidence="1">The sequence shown here is derived from an EMBL/GenBank/DDBJ whole genome shotgun (WGS) entry which is preliminary data.</text>
</comment>
<dbReference type="RefSeq" id="WP_204195274.1">
    <property type="nucleotide sequence ID" value="NZ_JAFEMC010000001.1"/>
</dbReference>
<name>A0ABS2D3V5_9SPHN</name>
<gene>
    <name evidence="1" type="ORF">ILT43_04400</name>
</gene>
<dbReference type="InterPro" id="IPR003444">
    <property type="entry name" value="MraZ"/>
</dbReference>
<dbReference type="CDD" id="cd16320">
    <property type="entry name" value="MraZ_N"/>
    <property type="match status" value="1"/>
</dbReference>
<dbReference type="SUPFAM" id="SSF89447">
    <property type="entry name" value="AbrB/MazE/MraZ-like"/>
    <property type="match status" value="1"/>
</dbReference>